<evidence type="ECO:0000256" key="2">
    <source>
        <dbReference type="ARBA" id="ARBA00023315"/>
    </source>
</evidence>
<keyword evidence="4" id="KW-1185">Reference proteome</keyword>
<dbReference type="InterPro" id="IPR023213">
    <property type="entry name" value="CAT-like_dom_sf"/>
</dbReference>
<protein>
    <submittedName>
        <fullName evidence="3">Uncharacterized protein</fullName>
    </submittedName>
</protein>
<keyword evidence="1" id="KW-0808">Transferase</keyword>
<dbReference type="InterPro" id="IPR051504">
    <property type="entry name" value="Plant_metabolite_acyltrans"/>
</dbReference>
<reference evidence="3 4" key="1">
    <citation type="submission" date="2024-01" db="EMBL/GenBank/DDBJ databases">
        <authorList>
            <person name="Waweru B."/>
        </authorList>
    </citation>
    <scope>NUCLEOTIDE SEQUENCE [LARGE SCALE GENOMIC DNA]</scope>
</reference>
<keyword evidence="2" id="KW-0012">Acyltransferase</keyword>
<proteinExistence type="predicted"/>
<comment type="caution">
    <text evidence="3">The sequence shown here is derived from an EMBL/GenBank/DDBJ whole genome shotgun (WGS) entry which is preliminary data.</text>
</comment>
<dbReference type="EMBL" id="CAWUPB010001010">
    <property type="protein sequence ID" value="CAK7337105.1"/>
    <property type="molecule type" value="Genomic_DNA"/>
</dbReference>
<evidence type="ECO:0000256" key="1">
    <source>
        <dbReference type="ARBA" id="ARBA00022679"/>
    </source>
</evidence>
<gene>
    <name evidence="3" type="ORF">DCAF_LOCUS12132</name>
</gene>
<evidence type="ECO:0000313" key="4">
    <source>
        <dbReference type="Proteomes" id="UP001314170"/>
    </source>
</evidence>
<dbReference type="Gene3D" id="3.30.559.10">
    <property type="entry name" value="Chloramphenicol acetyltransferase-like domain"/>
    <property type="match status" value="2"/>
</dbReference>
<dbReference type="AlphaFoldDB" id="A0AAV1RMI8"/>
<evidence type="ECO:0000313" key="3">
    <source>
        <dbReference type="EMBL" id="CAK7337105.1"/>
    </source>
</evidence>
<organism evidence="3 4">
    <name type="scientific">Dovyalis caffra</name>
    <dbReference type="NCBI Taxonomy" id="77055"/>
    <lineage>
        <taxon>Eukaryota</taxon>
        <taxon>Viridiplantae</taxon>
        <taxon>Streptophyta</taxon>
        <taxon>Embryophyta</taxon>
        <taxon>Tracheophyta</taxon>
        <taxon>Spermatophyta</taxon>
        <taxon>Magnoliopsida</taxon>
        <taxon>eudicotyledons</taxon>
        <taxon>Gunneridae</taxon>
        <taxon>Pentapetalae</taxon>
        <taxon>rosids</taxon>
        <taxon>fabids</taxon>
        <taxon>Malpighiales</taxon>
        <taxon>Salicaceae</taxon>
        <taxon>Flacourtieae</taxon>
        <taxon>Dovyalis</taxon>
    </lineage>
</organism>
<name>A0AAV1RMI8_9ROSI</name>
<accession>A0AAV1RMI8</accession>
<dbReference type="Pfam" id="PF02458">
    <property type="entry name" value="Transferase"/>
    <property type="match status" value="1"/>
</dbReference>
<sequence>MLSVLERCQVTPPPGATSDKTLPLTFFDLRMVHYSIKNLIFYEITNISKSHFIESVIPSLKHSLSLTLKYFYPFAGNLVFPPNSAKPEIRYLEGDSASLIFAESSSDFNHLTGKQTQDATEYLSFLPQLPPETMSHGTRVVPILALQVTVFPNSGICVGIHARHAVGDGKSLFPLFLKTWASITKGGGDAVCLGGELVPYYDRTRLRDPEGLELESTVWNFVKQQRSEPDRRLPTHNDAHARFVISHATAQLLKKLVLARYPSISYVSTFTVVCGYVWSCLAKARAACGKDDAEVGRFLCEIDCRTRLDPPLPTTYIGNCVAPSVACAKMAQLKGRDGFLIAAKSIGDSLHKNLYQAGGVLKGVTNWAAEWEAAREGWFLGSNLSPKFKMYSLDFGWGRPKTNEDLCIDEFEGIALYDGQNEGETEIVVSNLKPIVDAFSSIFGTGLQTL</sequence>
<dbReference type="GO" id="GO:0016747">
    <property type="term" value="F:acyltransferase activity, transferring groups other than amino-acyl groups"/>
    <property type="evidence" value="ECO:0007669"/>
    <property type="project" value="UniProtKB-ARBA"/>
</dbReference>
<dbReference type="Proteomes" id="UP001314170">
    <property type="component" value="Unassembled WGS sequence"/>
</dbReference>
<dbReference type="PANTHER" id="PTHR31625">
    <property type="match status" value="1"/>
</dbReference>